<feature type="domain" description="Cadherin Y-type LIR-motif" evidence="5">
    <location>
        <begin position="132"/>
        <end position="174"/>
    </location>
</feature>
<organism evidence="6 7">
    <name type="scientific">Mugilogobius chulae</name>
    <name type="common">yellowstripe goby</name>
    <dbReference type="NCBI Taxonomy" id="88201"/>
    <lineage>
        <taxon>Eukaryota</taxon>
        <taxon>Metazoa</taxon>
        <taxon>Chordata</taxon>
        <taxon>Craniata</taxon>
        <taxon>Vertebrata</taxon>
        <taxon>Euteleostomi</taxon>
        <taxon>Actinopterygii</taxon>
        <taxon>Neopterygii</taxon>
        <taxon>Teleostei</taxon>
        <taxon>Neoteleostei</taxon>
        <taxon>Acanthomorphata</taxon>
        <taxon>Gobiaria</taxon>
        <taxon>Gobiiformes</taxon>
        <taxon>Gobioidei</taxon>
        <taxon>Gobiidae</taxon>
        <taxon>Gobionellinae</taxon>
        <taxon>Mugilogobius</taxon>
    </lineage>
</organism>
<dbReference type="GO" id="GO:0007156">
    <property type="term" value="P:homophilic cell adhesion via plasma membrane adhesion molecules"/>
    <property type="evidence" value="ECO:0007669"/>
    <property type="project" value="InterPro"/>
</dbReference>
<evidence type="ECO:0000313" key="7">
    <source>
        <dbReference type="Proteomes" id="UP001460270"/>
    </source>
</evidence>
<accession>A0AAW0NDM7</accession>
<dbReference type="Proteomes" id="UP001460270">
    <property type="component" value="Unassembled WGS sequence"/>
</dbReference>
<dbReference type="Pfam" id="PF01049">
    <property type="entry name" value="CADH_Y-type_LIR"/>
    <property type="match status" value="1"/>
</dbReference>
<sequence>MPFDTKSHLINYHTEGQGDNTDVLLPNTQTQVDGNLYDMSMGGTQRSNMQFLQHGGMSQEVVSGYYQGFGAGQMEGTWRGRSHMGGSAFQSEYMSREREAGIFDGMALPYHYLGQYYNQKSQQTSEAQDGKDSLLVYDYEGQGSEAGSVGSLPAMDTDLTFLNDLDPKFKTLAERHYLSHNSVQGQCGGPSVSTRASASSTACSQGRGHQQQHHHTREFGAHRARSGSRSPRDQQRDLQGPGSSASGPDVAPPAAATALLHHSSDGTAHALRGPASGPEHSTAQGGPGAQRDAGERPSSGPVQGLVMQGQTVVQGQAVGQSQVPGMVLMEKAQRPGAALSGSQTMMLVEGKAPSGSVQLKSGQSLVQPGLSGSQTVLVVGSNSAQGQQSGSVSSGLSGAQRVVVVGSNTAQGQESGAKISLSGGLSGSQKTLNKSSSSSLRNMTGNSTPSSSRRVVVQESREVIHTNL</sequence>
<dbReference type="GO" id="GO:0005509">
    <property type="term" value="F:calcium ion binding"/>
    <property type="evidence" value="ECO:0007669"/>
    <property type="project" value="InterPro"/>
</dbReference>
<keyword evidence="2" id="KW-1133">Transmembrane helix</keyword>
<keyword evidence="2" id="KW-0472">Membrane</keyword>
<reference evidence="7" key="1">
    <citation type="submission" date="2024-04" db="EMBL/GenBank/DDBJ databases">
        <title>Salinicola lusitanus LLJ914,a marine bacterium isolated from the Okinawa Trough.</title>
        <authorList>
            <person name="Li J."/>
        </authorList>
    </citation>
    <scope>NUCLEOTIDE SEQUENCE [LARGE SCALE GENOMIC DNA]</scope>
</reference>
<keyword evidence="7" id="KW-1185">Reference proteome</keyword>
<evidence type="ECO:0000313" key="6">
    <source>
        <dbReference type="EMBL" id="KAK7889416.1"/>
    </source>
</evidence>
<dbReference type="GO" id="GO:0002009">
    <property type="term" value="P:morphogenesis of an epithelium"/>
    <property type="evidence" value="ECO:0007669"/>
    <property type="project" value="UniProtKB-ARBA"/>
</dbReference>
<evidence type="ECO:0000259" key="5">
    <source>
        <dbReference type="Pfam" id="PF01049"/>
    </source>
</evidence>
<comment type="caution">
    <text evidence="6">The sequence shown here is derived from an EMBL/GenBank/DDBJ whole genome shotgun (WGS) entry which is preliminary data.</text>
</comment>
<feature type="compositionally biased region" description="Polar residues" evidence="4">
    <location>
        <begin position="427"/>
        <end position="449"/>
    </location>
</feature>
<name>A0AAW0NDM7_9GOBI</name>
<dbReference type="EMBL" id="JBBPFD010000018">
    <property type="protein sequence ID" value="KAK7889416.1"/>
    <property type="molecule type" value="Genomic_DNA"/>
</dbReference>
<feature type="region of interest" description="Disordered" evidence="4">
    <location>
        <begin position="266"/>
        <end position="303"/>
    </location>
</feature>
<feature type="compositionally biased region" description="Basic and acidic residues" evidence="4">
    <location>
        <begin position="459"/>
        <end position="468"/>
    </location>
</feature>
<evidence type="ECO:0000256" key="3">
    <source>
        <dbReference type="RuleBase" id="RU004357"/>
    </source>
</evidence>
<feature type="compositionally biased region" description="Low complexity" evidence="4">
    <location>
        <begin position="191"/>
        <end position="209"/>
    </location>
</feature>
<evidence type="ECO:0000256" key="2">
    <source>
        <dbReference type="ARBA" id="ARBA00022989"/>
    </source>
</evidence>
<proteinExistence type="predicted"/>
<dbReference type="AlphaFoldDB" id="A0AAW0NDM7"/>
<dbReference type="Gene3D" id="4.10.900.10">
    <property type="entry name" value="TCF3-CBD (Catenin binding domain)"/>
    <property type="match status" value="1"/>
</dbReference>
<dbReference type="InterPro" id="IPR027397">
    <property type="entry name" value="Catenin-bd_sf"/>
</dbReference>
<dbReference type="InterPro" id="IPR000233">
    <property type="entry name" value="Cadherin_Y-type_LIR"/>
</dbReference>
<evidence type="ECO:0000256" key="1">
    <source>
        <dbReference type="ARBA" id="ARBA00022692"/>
    </source>
</evidence>
<feature type="region of interest" description="Disordered" evidence="4">
    <location>
        <begin position="181"/>
        <end position="252"/>
    </location>
</feature>
<feature type="region of interest" description="Disordered" evidence="4">
    <location>
        <begin position="413"/>
        <end position="468"/>
    </location>
</feature>
<evidence type="ECO:0000256" key="4">
    <source>
        <dbReference type="SAM" id="MobiDB-lite"/>
    </source>
</evidence>
<feature type="compositionally biased region" description="Basic residues" evidence="4">
    <location>
        <begin position="210"/>
        <end position="226"/>
    </location>
</feature>
<keyword evidence="1" id="KW-0812">Transmembrane</keyword>
<gene>
    <name evidence="6" type="ORF">WMY93_024976</name>
</gene>
<comment type="function">
    <text evidence="3">Cadherins are calcium-dependent cell adhesion proteins.</text>
</comment>
<protein>
    <recommendedName>
        <fullName evidence="5">Cadherin Y-type LIR-motif domain-containing protein</fullName>
    </recommendedName>
</protein>